<feature type="compositionally biased region" description="Basic and acidic residues" evidence="1">
    <location>
        <begin position="448"/>
        <end position="464"/>
    </location>
</feature>
<sequence length="847" mass="102122">MKKIDEYVKKTKVVNEKNNIKNTNNENEKNKKKKKKKKIPKGKIEKEENIEITEKKELLDNIKINNYNETGNKLISKITSYIELREVEIQNDLLNKYYVDKKTPFFYIDINIYKCIYDTFFFPLKDKNLDNKDNLFYENSLYFYNVINSNCLNVIFYFLKEFFREHELEYFENCCEIMQLTYLLFFILLIDYHSLNDNIKIYCIENFKMLFKIKNYLYEKYIKYINKGMLNKFILLNKIENNNKKNDFFIFETKIINEILNTNKIEFENMTIYINSSKKLEKFYFINLVIKNKSYEYINDILLLDLFKIHIFTNKNSSISSKNKSPIFSDEENSIITVLEERNLFHMEELNNLFSYIYEIEIPSNIYKNQKLDVFYIESNNNVKNTKIFQVEMLQSNKRSLVNKILLENQKTEVEFEKKEDNTEEDYINENGFINSNANKENFINKNDTNKKKNDMNESNRNGNYEKKNKEIINVNESDIYRNFLDVNDIYEIKFNYNDIKKNSIYEDNKINLNNNKNENYETNLVKVASEQFMHNNKIYLKIYSNKIGNYYINLSSINNLPYTFWKIKYENNNVIIKLKSKIINEFIFHINNKGIVLLDNGIDVLKDIYNCNFDICTLLFLMKKKGINFLIENVEIKKIKKENYNLSNEEIEENIINDILLCFRFINFYSSNHSSDKSKIIIKLKENKKRLKQVFEDPLYIEYEDNFCKIAKITKDDSEKMFIKNLSKHKSALFCLFELCELVILNSKKEKKNIYENGKHENNEEDNKNEIMFFQNFLINIFSYNNIEQISEIMKENDNLKKNSLQIEEKDKFSNDQYNDLFEVNETIHNLYWFLKLTKIISLTNI</sequence>
<accession>A0A1J1HCH4</accession>
<name>A0A1J1HCH4_PLARL</name>
<evidence type="ECO:0000313" key="3">
    <source>
        <dbReference type="Proteomes" id="UP000220158"/>
    </source>
</evidence>
<organism evidence="2 3">
    <name type="scientific">Plasmodium relictum</name>
    <dbReference type="NCBI Taxonomy" id="85471"/>
    <lineage>
        <taxon>Eukaryota</taxon>
        <taxon>Sar</taxon>
        <taxon>Alveolata</taxon>
        <taxon>Apicomplexa</taxon>
        <taxon>Aconoidasida</taxon>
        <taxon>Haemosporida</taxon>
        <taxon>Plasmodiidae</taxon>
        <taxon>Plasmodium</taxon>
        <taxon>Plasmodium (Haemamoeba)</taxon>
    </lineage>
</organism>
<feature type="compositionally biased region" description="Basic residues" evidence="1">
    <location>
        <begin position="30"/>
        <end position="41"/>
    </location>
</feature>
<evidence type="ECO:0000313" key="2">
    <source>
        <dbReference type="EMBL" id="CRH01281.1"/>
    </source>
</evidence>
<dbReference type="AlphaFoldDB" id="A0A1J1HCH4"/>
<dbReference type="EMBL" id="LN835307">
    <property type="protein sequence ID" value="CRH01281.1"/>
    <property type="molecule type" value="Genomic_DNA"/>
</dbReference>
<dbReference type="RefSeq" id="XP_028534282.1">
    <property type="nucleotide sequence ID" value="XM_028677943.1"/>
</dbReference>
<gene>
    <name evidence="2" type="ORF">PRELSG_1216500</name>
</gene>
<dbReference type="GeneID" id="39737409"/>
<evidence type="ECO:0000256" key="1">
    <source>
        <dbReference type="SAM" id="MobiDB-lite"/>
    </source>
</evidence>
<feature type="region of interest" description="Disordered" evidence="1">
    <location>
        <begin position="15"/>
        <end position="41"/>
    </location>
</feature>
<dbReference type="OrthoDB" id="377399at2759"/>
<dbReference type="KEGG" id="prel:PRELSG_1216500"/>
<proteinExistence type="predicted"/>
<dbReference type="Proteomes" id="UP000220158">
    <property type="component" value="Chromosome 12"/>
</dbReference>
<feature type="region of interest" description="Disordered" evidence="1">
    <location>
        <begin position="440"/>
        <end position="464"/>
    </location>
</feature>
<keyword evidence="3" id="KW-1185">Reference proteome</keyword>
<dbReference type="VEuPathDB" id="PlasmoDB:PRELSG_1216500"/>
<protein>
    <submittedName>
        <fullName evidence="2">Uncharacterized protein</fullName>
    </submittedName>
</protein>
<reference evidence="2 3" key="1">
    <citation type="submission" date="2015-04" db="EMBL/GenBank/DDBJ databases">
        <authorList>
            <consortium name="Pathogen Informatics"/>
        </authorList>
    </citation>
    <scope>NUCLEOTIDE SEQUENCE [LARGE SCALE GENOMIC DNA]</scope>
    <source>
        <strain evidence="2 3">SGS1</strain>
    </source>
</reference>